<evidence type="ECO:0000256" key="1">
    <source>
        <dbReference type="SAM" id="MobiDB-lite"/>
    </source>
</evidence>
<feature type="compositionally biased region" description="Low complexity" evidence="1">
    <location>
        <begin position="1"/>
        <end position="13"/>
    </location>
</feature>
<feature type="region of interest" description="Disordered" evidence="1">
    <location>
        <begin position="248"/>
        <end position="485"/>
    </location>
</feature>
<dbReference type="STRING" id="268505.A0A2A9PBF9"/>
<evidence type="ECO:0008006" key="4">
    <source>
        <dbReference type="Google" id="ProtNLM"/>
    </source>
</evidence>
<gene>
    <name evidence="2" type="ORF">XA68_13445</name>
</gene>
<feature type="compositionally biased region" description="Low complexity" evidence="1">
    <location>
        <begin position="144"/>
        <end position="158"/>
    </location>
</feature>
<feature type="compositionally biased region" description="Polar residues" evidence="1">
    <location>
        <begin position="62"/>
        <end position="78"/>
    </location>
</feature>
<accession>A0A2A9PBF9</accession>
<feature type="compositionally biased region" description="Basic and acidic residues" evidence="1">
    <location>
        <begin position="49"/>
        <end position="60"/>
    </location>
</feature>
<feature type="compositionally biased region" description="Basic and acidic residues" evidence="1">
    <location>
        <begin position="80"/>
        <end position="106"/>
    </location>
</feature>
<dbReference type="AlphaFoldDB" id="A0A2A9PBF9"/>
<feature type="region of interest" description="Disordered" evidence="1">
    <location>
        <begin position="1"/>
        <end position="174"/>
    </location>
</feature>
<feature type="compositionally biased region" description="Low complexity" evidence="1">
    <location>
        <begin position="307"/>
        <end position="320"/>
    </location>
</feature>
<reference evidence="2 3" key="1">
    <citation type="journal article" date="2015" name="BMC Genomics">
        <title>Gene expression during zombie ant biting behavior reflects the complexity underlying fungal parasitic behavioral manipulation.</title>
        <authorList>
            <person name="de Bekker C."/>
            <person name="Ohm R.A."/>
            <person name="Loreto R.G."/>
            <person name="Sebastian A."/>
            <person name="Albert I."/>
            <person name="Merrow M."/>
            <person name="Brachmann A."/>
            <person name="Hughes D.P."/>
        </authorList>
    </citation>
    <scope>NUCLEOTIDE SEQUENCE [LARGE SCALE GENOMIC DNA]</scope>
    <source>
        <strain evidence="2 3">SC16a</strain>
    </source>
</reference>
<comment type="caution">
    <text evidence="2">The sequence shown here is derived from an EMBL/GenBank/DDBJ whole genome shotgun (WGS) entry which is preliminary data.</text>
</comment>
<evidence type="ECO:0000313" key="3">
    <source>
        <dbReference type="Proteomes" id="UP000037136"/>
    </source>
</evidence>
<feature type="compositionally biased region" description="Basic and acidic residues" evidence="1">
    <location>
        <begin position="345"/>
        <end position="365"/>
    </location>
</feature>
<organism evidence="2 3">
    <name type="scientific">Ophiocordyceps unilateralis</name>
    <name type="common">Zombie-ant fungus</name>
    <name type="synonym">Torrubia unilateralis</name>
    <dbReference type="NCBI Taxonomy" id="268505"/>
    <lineage>
        <taxon>Eukaryota</taxon>
        <taxon>Fungi</taxon>
        <taxon>Dikarya</taxon>
        <taxon>Ascomycota</taxon>
        <taxon>Pezizomycotina</taxon>
        <taxon>Sordariomycetes</taxon>
        <taxon>Hypocreomycetidae</taxon>
        <taxon>Hypocreales</taxon>
        <taxon>Ophiocordycipitaceae</taxon>
        <taxon>Ophiocordyceps</taxon>
    </lineage>
</organism>
<protein>
    <recommendedName>
        <fullName evidence="4">TeaA receptor TeaR</fullName>
    </recommendedName>
</protein>
<reference evidence="2 3" key="2">
    <citation type="journal article" date="2017" name="Sci. Rep.">
        <title>Ant-infecting Ophiocordyceps genomes reveal a high diversity of potential behavioral manipulation genes and a possible major role for enterotoxins.</title>
        <authorList>
            <person name="de Bekker C."/>
            <person name="Ohm R.A."/>
            <person name="Evans H.C."/>
            <person name="Brachmann A."/>
            <person name="Hughes D.P."/>
        </authorList>
    </citation>
    <scope>NUCLEOTIDE SEQUENCE [LARGE SCALE GENOMIC DNA]</scope>
    <source>
        <strain evidence="2 3">SC16a</strain>
    </source>
</reference>
<dbReference type="EMBL" id="LAZP02000274">
    <property type="protein sequence ID" value="PFH58628.1"/>
    <property type="molecule type" value="Genomic_DNA"/>
</dbReference>
<evidence type="ECO:0000313" key="2">
    <source>
        <dbReference type="EMBL" id="PFH58628.1"/>
    </source>
</evidence>
<name>A0A2A9PBF9_OPHUN</name>
<sequence>MTTTLSPSATAASVFTPPTSSEDEAPSWAYQFESAVDDPPRLSNNGQPHDFHLEARKMHSADNLTTAVTPPSWPTTGSDRPPKRPNNRDPNESKWIHRDKLAKIESEELEAAGIFVPPSRLLAKQRRERSQSQLARGTDNVDLPSKSSTASESASPSEEPFKSGGWDPRTPAEVAQEGQNAYFVAGAAAKGGSRIPVAKLSPAPIPLDYLERGSQAVRRHVDGEGDALLYQKPRSRSASLSVSEAINGAASGVPSAGRRSVTDTSPKKNAPRKLSAASKTSTTVGRPKTRSGPSKDATRAFAKAGEPSAAGWAPAGDPPWMANSYSPDPRLPPDQQLLPTVARRLQQEQWEKEGKFGDAYDREFRPLNVHELPKPSMTAPKPGDDDEADGGKDSAAANLDPLGQHPAAEEQATDEWPLRHGAGKTLNVRQGSYSTMPKISDAPSNVPLSSPRAPVAQSPPAAPQTASVQRVPDLSGGDDEKRKAGCRCCIVM</sequence>
<keyword evidence="3" id="KW-1185">Reference proteome</keyword>
<dbReference type="OrthoDB" id="418495at2759"/>
<feature type="compositionally biased region" description="Polar residues" evidence="1">
    <location>
        <begin position="427"/>
        <end position="448"/>
    </location>
</feature>
<dbReference type="Proteomes" id="UP000037136">
    <property type="component" value="Unassembled WGS sequence"/>
</dbReference>
<proteinExistence type="predicted"/>
<feature type="compositionally biased region" description="Low complexity" evidence="1">
    <location>
        <begin position="449"/>
        <end position="469"/>
    </location>
</feature>